<dbReference type="EMBL" id="JANFAV010000002">
    <property type="protein sequence ID" value="MCW6534202.1"/>
    <property type="molecule type" value="Genomic_DNA"/>
</dbReference>
<dbReference type="AlphaFoldDB" id="A0AA41Z538"/>
<accession>A0AA41Z538</accession>
<gene>
    <name evidence="1" type="ORF">NEE01_05315</name>
</gene>
<proteinExistence type="predicted"/>
<protein>
    <submittedName>
        <fullName evidence="1">Uncharacterized protein</fullName>
    </submittedName>
</protein>
<comment type="caution">
    <text evidence="1">The sequence shown here is derived from an EMBL/GenBank/DDBJ whole genome shotgun (WGS) entry which is preliminary data.</text>
</comment>
<keyword evidence="2" id="KW-1185">Reference proteome</keyword>
<evidence type="ECO:0000313" key="2">
    <source>
        <dbReference type="Proteomes" id="UP001165565"/>
    </source>
</evidence>
<evidence type="ECO:0000313" key="1">
    <source>
        <dbReference type="EMBL" id="MCW6534202.1"/>
    </source>
</evidence>
<name>A0AA41Z538_9SPHN</name>
<reference evidence="1" key="1">
    <citation type="submission" date="2022-06" db="EMBL/GenBank/DDBJ databases">
        <title>Sphingomonas sp. nov. isolated from rhizosphere soil of tomato.</title>
        <authorList>
            <person name="Dong H."/>
            <person name="Gao R."/>
        </authorList>
    </citation>
    <scope>NUCLEOTIDE SEQUENCE</scope>
    <source>
        <strain evidence="1">MMSM24</strain>
    </source>
</reference>
<dbReference type="RefSeq" id="WP_179515320.1">
    <property type="nucleotide sequence ID" value="NZ_JANFAU010000003.1"/>
</dbReference>
<dbReference type="Proteomes" id="UP001165565">
    <property type="component" value="Unassembled WGS sequence"/>
</dbReference>
<sequence>MTPLEIAAFQQELFVTPRMEILRLYLDLEENDPRFEVVEAWVRTYRLNEQAA</sequence>
<organism evidence="1 2">
    <name type="scientific">Sphingomonas lycopersici</name>
    <dbReference type="NCBI Taxonomy" id="2951807"/>
    <lineage>
        <taxon>Bacteria</taxon>
        <taxon>Pseudomonadati</taxon>
        <taxon>Pseudomonadota</taxon>
        <taxon>Alphaproteobacteria</taxon>
        <taxon>Sphingomonadales</taxon>
        <taxon>Sphingomonadaceae</taxon>
        <taxon>Sphingomonas</taxon>
    </lineage>
</organism>